<feature type="transmembrane region" description="Helical" evidence="6">
    <location>
        <begin position="12"/>
        <end position="30"/>
    </location>
</feature>
<keyword evidence="4" id="KW-0560">Oxidoreductase</keyword>
<evidence type="ECO:0000313" key="8">
    <source>
        <dbReference type="EMBL" id="KAF2858090.1"/>
    </source>
</evidence>
<keyword evidence="6" id="KW-0472">Membrane</keyword>
<dbReference type="InterPro" id="IPR036188">
    <property type="entry name" value="FAD/NAD-bd_sf"/>
</dbReference>
<keyword evidence="3" id="KW-0274">FAD</keyword>
<organism evidence="8 9">
    <name type="scientific">Piedraia hortae CBS 480.64</name>
    <dbReference type="NCBI Taxonomy" id="1314780"/>
    <lineage>
        <taxon>Eukaryota</taxon>
        <taxon>Fungi</taxon>
        <taxon>Dikarya</taxon>
        <taxon>Ascomycota</taxon>
        <taxon>Pezizomycotina</taxon>
        <taxon>Dothideomycetes</taxon>
        <taxon>Dothideomycetidae</taxon>
        <taxon>Capnodiales</taxon>
        <taxon>Piedraiaceae</taxon>
        <taxon>Piedraia</taxon>
    </lineage>
</organism>
<evidence type="ECO:0000256" key="4">
    <source>
        <dbReference type="ARBA" id="ARBA00023002"/>
    </source>
</evidence>
<dbReference type="GO" id="GO:0004497">
    <property type="term" value="F:monooxygenase activity"/>
    <property type="evidence" value="ECO:0007669"/>
    <property type="project" value="UniProtKB-KW"/>
</dbReference>
<evidence type="ECO:0000256" key="6">
    <source>
        <dbReference type="SAM" id="Phobius"/>
    </source>
</evidence>
<dbReference type="Pfam" id="PF01494">
    <property type="entry name" value="FAD_binding_3"/>
    <property type="match status" value="1"/>
</dbReference>
<gene>
    <name evidence="8" type="ORF">K470DRAFT_272742</name>
</gene>
<comment type="cofactor">
    <cofactor evidence="1">
        <name>FAD</name>
        <dbReference type="ChEBI" id="CHEBI:57692"/>
    </cofactor>
</comment>
<feature type="domain" description="FAD-binding" evidence="7">
    <location>
        <begin position="13"/>
        <end position="365"/>
    </location>
</feature>
<proteinExistence type="predicted"/>
<keyword evidence="5 8" id="KW-0503">Monooxygenase</keyword>
<dbReference type="PRINTS" id="PR00420">
    <property type="entry name" value="RNGMNOXGNASE"/>
</dbReference>
<keyword evidence="6" id="KW-0812">Transmembrane</keyword>
<keyword evidence="2" id="KW-0285">Flavoprotein</keyword>
<evidence type="ECO:0000256" key="1">
    <source>
        <dbReference type="ARBA" id="ARBA00001974"/>
    </source>
</evidence>
<evidence type="ECO:0000313" key="9">
    <source>
        <dbReference type="Proteomes" id="UP000799421"/>
    </source>
</evidence>
<dbReference type="OrthoDB" id="47494at2759"/>
<dbReference type="Proteomes" id="UP000799421">
    <property type="component" value="Unassembled WGS sequence"/>
</dbReference>
<dbReference type="SUPFAM" id="SSF51905">
    <property type="entry name" value="FAD/NAD(P)-binding domain"/>
    <property type="match status" value="1"/>
</dbReference>
<dbReference type="PANTHER" id="PTHR47178">
    <property type="entry name" value="MONOOXYGENASE, FAD-BINDING"/>
    <property type="match status" value="1"/>
</dbReference>
<name>A0A6A7BS83_9PEZI</name>
<keyword evidence="9" id="KW-1185">Reference proteome</keyword>
<dbReference type="Gene3D" id="3.50.50.60">
    <property type="entry name" value="FAD/NAD(P)-binding domain"/>
    <property type="match status" value="1"/>
</dbReference>
<dbReference type="EMBL" id="MU006018">
    <property type="protein sequence ID" value="KAF2858090.1"/>
    <property type="molecule type" value="Genomic_DNA"/>
</dbReference>
<evidence type="ECO:0000256" key="5">
    <source>
        <dbReference type="ARBA" id="ARBA00023033"/>
    </source>
</evidence>
<accession>A0A6A7BS83</accession>
<dbReference type="AlphaFoldDB" id="A0A6A7BS83"/>
<evidence type="ECO:0000259" key="7">
    <source>
        <dbReference type="Pfam" id="PF01494"/>
    </source>
</evidence>
<sequence length="436" mass="48503">MADLTPKMDVQFHVLIVGAGISGLVLAQGLKKAGIKYTIFERDTDLNVRSNEWTMALHWSLDRLEKILPPEVYQDMTKASCNPSISIEAGGNYPIIHGETGNLLAGVPYQKGLRVPRSKMRLLCAEGIKVQYGKELVDVAFNQSGEGVIATFKDGTLVKGSLIVGADGPRSKVREFAMGSAEKAAVSRFPIWHHNLTVCYRDAEKARYLRREFPTSYLALSNRSFHAFQSISSMPEGPEHPESWIFHLAMAWNGNPDHSLSYAERLALIKEKSQSLAEPARSAFLWIPEDTLVHRADISYWITQPWENHGGRLTLLGDAAHPMPPYRGQGLNHCVCDTSELLAAFDEVCNYKSSLEQAISKYEADLVPRGSEEVKCSVENGKMLHDWDKVRESPVFKDGFRPMKGHDTYQTMTEANELQNGTIQVSEAPASIAAQI</sequence>
<dbReference type="PANTHER" id="PTHR47178:SF2">
    <property type="entry name" value="FAD-BINDING DOMAIN-CONTAINING PROTEIN"/>
    <property type="match status" value="1"/>
</dbReference>
<evidence type="ECO:0000256" key="3">
    <source>
        <dbReference type="ARBA" id="ARBA00022827"/>
    </source>
</evidence>
<protein>
    <submittedName>
        <fullName evidence="8">Putative monooxygenase</fullName>
    </submittedName>
</protein>
<dbReference type="InterPro" id="IPR002938">
    <property type="entry name" value="FAD-bd"/>
</dbReference>
<reference evidence="8" key="1">
    <citation type="journal article" date="2020" name="Stud. Mycol.">
        <title>101 Dothideomycetes genomes: a test case for predicting lifestyles and emergence of pathogens.</title>
        <authorList>
            <person name="Haridas S."/>
            <person name="Albert R."/>
            <person name="Binder M."/>
            <person name="Bloem J."/>
            <person name="Labutti K."/>
            <person name="Salamov A."/>
            <person name="Andreopoulos B."/>
            <person name="Baker S."/>
            <person name="Barry K."/>
            <person name="Bills G."/>
            <person name="Bluhm B."/>
            <person name="Cannon C."/>
            <person name="Castanera R."/>
            <person name="Culley D."/>
            <person name="Daum C."/>
            <person name="Ezra D."/>
            <person name="Gonzalez J."/>
            <person name="Henrissat B."/>
            <person name="Kuo A."/>
            <person name="Liang C."/>
            <person name="Lipzen A."/>
            <person name="Lutzoni F."/>
            <person name="Magnuson J."/>
            <person name="Mondo S."/>
            <person name="Nolan M."/>
            <person name="Ohm R."/>
            <person name="Pangilinan J."/>
            <person name="Park H.-J."/>
            <person name="Ramirez L."/>
            <person name="Alfaro M."/>
            <person name="Sun H."/>
            <person name="Tritt A."/>
            <person name="Yoshinaga Y."/>
            <person name="Zwiers L.-H."/>
            <person name="Turgeon B."/>
            <person name="Goodwin S."/>
            <person name="Spatafora J."/>
            <person name="Crous P."/>
            <person name="Grigoriev I."/>
        </authorList>
    </citation>
    <scope>NUCLEOTIDE SEQUENCE</scope>
    <source>
        <strain evidence="8">CBS 480.64</strain>
    </source>
</reference>
<keyword evidence="6" id="KW-1133">Transmembrane helix</keyword>
<evidence type="ECO:0000256" key="2">
    <source>
        <dbReference type="ARBA" id="ARBA00022630"/>
    </source>
</evidence>
<dbReference type="GO" id="GO:0071949">
    <property type="term" value="F:FAD binding"/>
    <property type="evidence" value="ECO:0007669"/>
    <property type="project" value="InterPro"/>
</dbReference>